<evidence type="ECO:0000256" key="3">
    <source>
        <dbReference type="ARBA" id="ARBA00022692"/>
    </source>
</evidence>
<dbReference type="Gene3D" id="3.40.50.2300">
    <property type="match status" value="2"/>
</dbReference>
<dbReference type="InterPro" id="IPR017979">
    <property type="entry name" value="GPCR_3_CS"/>
</dbReference>
<feature type="transmembrane region" description="Helical" evidence="12">
    <location>
        <begin position="722"/>
        <end position="746"/>
    </location>
</feature>
<dbReference type="GeneTree" id="ENSGT00950000182788"/>
<dbReference type="InterPro" id="IPR038550">
    <property type="entry name" value="GPCR_3_9-Cys_sf"/>
</dbReference>
<keyword evidence="9" id="KW-0325">Glycoprotein</keyword>
<evidence type="ECO:0000313" key="14">
    <source>
        <dbReference type="Ensembl" id="ENSLLEP00000022279.1"/>
    </source>
</evidence>
<dbReference type="InterPro" id="IPR017978">
    <property type="entry name" value="GPCR_3_C"/>
</dbReference>
<keyword evidence="5 12" id="KW-1133">Transmembrane helix</keyword>
<dbReference type="PROSITE" id="PS50259">
    <property type="entry name" value="G_PROTEIN_RECEP_F3_4"/>
    <property type="match status" value="1"/>
</dbReference>
<dbReference type="Ensembl" id="ENSLLET00000023139.1">
    <property type="protein sequence ID" value="ENSLLEP00000022279.1"/>
    <property type="gene ID" value="ENSLLEG00000014145.1"/>
</dbReference>
<reference evidence="14" key="1">
    <citation type="submission" date="2025-08" db="UniProtKB">
        <authorList>
            <consortium name="Ensembl"/>
        </authorList>
    </citation>
    <scope>IDENTIFICATION</scope>
</reference>
<keyword evidence="2" id="KW-1003">Cell membrane</keyword>
<keyword evidence="7 12" id="KW-0472">Membrane</keyword>
<dbReference type="InterPro" id="IPR000337">
    <property type="entry name" value="GPCR_3"/>
</dbReference>
<dbReference type="Gene3D" id="2.10.50.30">
    <property type="entry name" value="GPCR, family 3, nine cysteines domain"/>
    <property type="match status" value="1"/>
</dbReference>
<dbReference type="PANTHER" id="PTHR24061">
    <property type="entry name" value="CALCIUM-SENSING RECEPTOR-RELATED"/>
    <property type="match status" value="1"/>
</dbReference>
<feature type="compositionally biased region" description="Basic and acidic residues" evidence="11">
    <location>
        <begin position="44"/>
        <end position="58"/>
    </location>
</feature>
<dbReference type="InterPro" id="IPR011500">
    <property type="entry name" value="GPCR_3_9-Cys_dom"/>
</dbReference>
<name>A0A8C5N4C9_9ANUR</name>
<accession>A0A8C5N4C9</accession>
<dbReference type="Pfam" id="PF00003">
    <property type="entry name" value="7tm_3"/>
    <property type="match status" value="1"/>
</dbReference>
<dbReference type="InterPro" id="IPR000068">
    <property type="entry name" value="GPCR_3_Ca_sens_rcpt-rel"/>
</dbReference>
<evidence type="ECO:0000259" key="13">
    <source>
        <dbReference type="PROSITE" id="PS50259"/>
    </source>
</evidence>
<dbReference type="PANTHER" id="PTHR24061:SF588">
    <property type="entry name" value="VOMERONASAL TYPE-2 RECEPTOR 26"/>
    <property type="match status" value="1"/>
</dbReference>
<dbReference type="InterPro" id="IPR001828">
    <property type="entry name" value="ANF_lig-bd_rcpt"/>
</dbReference>
<dbReference type="InterPro" id="IPR028082">
    <property type="entry name" value="Peripla_BP_I"/>
</dbReference>
<evidence type="ECO:0000256" key="9">
    <source>
        <dbReference type="ARBA" id="ARBA00023180"/>
    </source>
</evidence>
<organism evidence="14 15">
    <name type="scientific">Leptobrachium leishanense</name>
    <name type="common">Leishan spiny toad</name>
    <dbReference type="NCBI Taxonomy" id="445787"/>
    <lineage>
        <taxon>Eukaryota</taxon>
        <taxon>Metazoa</taxon>
        <taxon>Chordata</taxon>
        <taxon>Craniata</taxon>
        <taxon>Vertebrata</taxon>
        <taxon>Euteleostomi</taxon>
        <taxon>Amphibia</taxon>
        <taxon>Batrachia</taxon>
        <taxon>Anura</taxon>
        <taxon>Pelobatoidea</taxon>
        <taxon>Megophryidae</taxon>
        <taxon>Leptobrachium</taxon>
    </lineage>
</organism>
<feature type="transmembrane region" description="Helical" evidence="12">
    <location>
        <begin position="878"/>
        <end position="902"/>
    </location>
</feature>
<protein>
    <recommendedName>
        <fullName evidence="13">G-protein coupled receptors family 3 profile domain-containing protein</fullName>
    </recommendedName>
</protein>
<sequence>MRPQDYRAATVQASRVHVAERWRRDSREGATADPPSTQPGYRLHVAERWRRDSREGSTADHPLPHTTRIQGAPTDHQAKTSASPCSLKLTRAYEDYRYYQDGDIILGAVLSVNSYAVTYTFTEEPVILCMRPSLRSYINFLVFLFGIEIMNYYPEVLPNITLGYHLYDSCTDTRKAVKSVLQILSGPNKTVPNYSCTGYNKVAGFIGDEHSITTIPIAQILGVYRYSQISYGATDYVLSDRHIYPQFFRMVQSVRIYYKVISRFIKYFGWNWVGIFVSNDGSGETELLILSQYLSSYGICVAFTIKFDTNKLNQPDVINRNINTVRSSSAQIIVICGAFNSAIIQFFNDAPSIFYERTLILNPSWTSNSYMLTGTVEALNKTITINLGDFDLPEYGSFFTNIRISARPQDKLLQDIGIAQYKCMTSNVSRNQFYSSVYNISLNNCAGRDRFQDLSSFVAMGVTPRVYYSIYIMVLALQNMHLYLKEQFNESNMKMYNYKTQLHHFIKEMPDIFNLNLTSFFNEDGEFVIENLIQQWLFLSKTIQKLYIGRYIDLASEDSNLFILPWKIQWRTKNNEAPRSQCSDNCLPGYRKVPREGTQSCCYNCAQCPEGEISYRNDSENCIKCPDTEWHNEKKDQCIPRLEEFLSYSDVITGVFSVLSALLFLITIGILVIFIIFKDTAIVKANNTSLSFLLLVSIMLTFPCVFLFLGRPVDTTCMLRQSTFSIIFSIAISCVLGKTTMIYIVFKATKPGSVWKKWVNMKISNAVVLTFSLIQILINITWLAASPPFQELDTRSFPGKIIVQCNEGSVMAFYSVLGYMGLLAAVSFIIAFLARTLPDSFNEAKYITFSMLVFCSVWIAMIPAYLSTKGKNMVVVEIFAILTSSAGLLACIFFPKCFLILFRPEMNTKAHLLGSKNKVIST</sequence>
<dbReference type="PRINTS" id="PR00248">
    <property type="entry name" value="GPCRMGR"/>
</dbReference>
<keyword evidence="6" id="KW-0297">G-protein coupled receptor</keyword>
<evidence type="ECO:0000256" key="6">
    <source>
        <dbReference type="ARBA" id="ARBA00023040"/>
    </source>
</evidence>
<dbReference type="GO" id="GO:0004930">
    <property type="term" value="F:G protein-coupled receptor activity"/>
    <property type="evidence" value="ECO:0007669"/>
    <property type="project" value="UniProtKB-KW"/>
</dbReference>
<dbReference type="Proteomes" id="UP000694569">
    <property type="component" value="Unplaced"/>
</dbReference>
<feature type="transmembrane region" description="Helical" evidence="12">
    <location>
        <begin position="689"/>
        <end position="710"/>
    </location>
</feature>
<dbReference type="PRINTS" id="PR01535">
    <property type="entry name" value="VOMERONASL2R"/>
</dbReference>
<keyword evidence="10" id="KW-0807">Transducer</keyword>
<evidence type="ECO:0000256" key="10">
    <source>
        <dbReference type="ARBA" id="ARBA00023224"/>
    </source>
</evidence>
<evidence type="ECO:0000256" key="12">
    <source>
        <dbReference type="SAM" id="Phobius"/>
    </source>
</evidence>
<dbReference type="Pfam" id="PF01094">
    <property type="entry name" value="ANF_receptor"/>
    <property type="match status" value="1"/>
</dbReference>
<feature type="transmembrane region" description="Helical" evidence="12">
    <location>
        <begin position="846"/>
        <end position="866"/>
    </location>
</feature>
<dbReference type="PROSITE" id="PS00981">
    <property type="entry name" value="G_PROTEIN_RECEP_F3_3"/>
    <property type="match status" value="1"/>
</dbReference>
<evidence type="ECO:0000256" key="8">
    <source>
        <dbReference type="ARBA" id="ARBA00023170"/>
    </source>
</evidence>
<dbReference type="FunFam" id="2.10.50.30:FF:000003">
    <property type="entry name" value="Vomeronasal 2, receptor 120"/>
    <property type="match status" value="1"/>
</dbReference>
<feature type="region of interest" description="Disordered" evidence="11">
    <location>
        <begin position="1"/>
        <end position="81"/>
    </location>
</feature>
<evidence type="ECO:0000256" key="2">
    <source>
        <dbReference type="ARBA" id="ARBA00022475"/>
    </source>
</evidence>
<feature type="transmembrane region" description="Helical" evidence="12">
    <location>
        <begin position="816"/>
        <end position="834"/>
    </location>
</feature>
<feature type="domain" description="G-protein coupled receptors family 3 profile" evidence="13">
    <location>
        <begin position="652"/>
        <end position="916"/>
    </location>
</feature>
<dbReference type="FunFam" id="3.40.50.2300:FF:000728">
    <property type="entry name" value="Uncharacterized protein"/>
    <property type="match status" value="1"/>
</dbReference>
<dbReference type="AlphaFoldDB" id="A0A8C5N4C9"/>
<comment type="subcellular location">
    <subcellularLocation>
        <location evidence="1">Cell membrane</location>
        <topology evidence="1">Multi-pass membrane protein</topology>
    </subcellularLocation>
</comment>
<dbReference type="InterPro" id="IPR004073">
    <property type="entry name" value="GPCR_3_vmron_rcpt_2"/>
</dbReference>
<feature type="transmembrane region" description="Helical" evidence="12">
    <location>
        <begin position="766"/>
        <end position="785"/>
    </location>
</feature>
<dbReference type="InterPro" id="IPR009030">
    <property type="entry name" value="Growth_fac_rcpt_cys_sf"/>
</dbReference>
<evidence type="ECO:0000256" key="1">
    <source>
        <dbReference type="ARBA" id="ARBA00004651"/>
    </source>
</evidence>
<evidence type="ECO:0000313" key="15">
    <source>
        <dbReference type="Proteomes" id="UP000694569"/>
    </source>
</evidence>
<feature type="compositionally biased region" description="Basic and acidic residues" evidence="11">
    <location>
        <begin position="17"/>
        <end position="30"/>
    </location>
</feature>
<keyword evidence="8" id="KW-0675">Receptor</keyword>
<keyword evidence="15" id="KW-1185">Reference proteome</keyword>
<dbReference type="SUPFAM" id="SSF53822">
    <property type="entry name" value="Periplasmic binding protein-like I"/>
    <property type="match status" value="1"/>
</dbReference>
<evidence type="ECO:0000256" key="5">
    <source>
        <dbReference type="ARBA" id="ARBA00022989"/>
    </source>
</evidence>
<evidence type="ECO:0000256" key="4">
    <source>
        <dbReference type="ARBA" id="ARBA00022729"/>
    </source>
</evidence>
<dbReference type="GO" id="GO:0005886">
    <property type="term" value="C:plasma membrane"/>
    <property type="evidence" value="ECO:0007669"/>
    <property type="project" value="UniProtKB-SubCell"/>
</dbReference>
<proteinExistence type="predicted"/>
<dbReference type="OrthoDB" id="5984008at2759"/>
<evidence type="ECO:0000256" key="11">
    <source>
        <dbReference type="SAM" id="MobiDB-lite"/>
    </source>
</evidence>
<dbReference type="CDD" id="cd15283">
    <property type="entry name" value="7tmC_V2R_pheromone"/>
    <property type="match status" value="1"/>
</dbReference>
<dbReference type="Pfam" id="PF07562">
    <property type="entry name" value="NCD3G"/>
    <property type="match status" value="1"/>
</dbReference>
<keyword evidence="4" id="KW-0732">Signal</keyword>
<dbReference type="SUPFAM" id="SSF57184">
    <property type="entry name" value="Growth factor receptor domain"/>
    <property type="match status" value="1"/>
</dbReference>
<keyword evidence="3 12" id="KW-0812">Transmembrane</keyword>
<feature type="transmembrane region" description="Helical" evidence="12">
    <location>
        <begin position="651"/>
        <end position="677"/>
    </location>
</feature>
<reference evidence="14" key="2">
    <citation type="submission" date="2025-09" db="UniProtKB">
        <authorList>
            <consortium name="Ensembl"/>
        </authorList>
    </citation>
    <scope>IDENTIFICATION</scope>
</reference>
<evidence type="ECO:0000256" key="7">
    <source>
        <dbReference type="ARBA" id="ARBA00023136"/>
    </source>
</evidence>